<dbReference type="PANTHER" id="PTHR47319:SF4">
    <property type="entry name" value="CALCIUM-BINDING PROTEIN KIC"/>
    <property type="match status" value="1"/>
</dbReference>
<dbReference type="PANTHER" id="PTHR47319">
    <property type="entry name" value="CALCIUM-BINDING PROTEIN KIC"/>
    <property type="match status" value="1"/>
</dbReference>
<reference evidence="3 4" key="1">
    <citation type="submission" date="2023-10" db="EMBL/GenBank/DDBJ databases">
        <title>Chromosome-scale genome assembly provides insights into flower coloration mechanisms of Canna indica.</title>
        <authorList>
            <person name="Li C."/>
        </authorList>
    </citation>
    <scope>NUCLEOTIDE SEQUENCE [LARGE SCALE GENOMIC DNA]</scope>
    <source>
        <tissue evidence="3">Flower</tissue>
    </source>
</reference>
<dbReference type="SUPFAM" id="SSF47473">
    <property type="entry name" value="EF-hand"/>
    <property type="match status" value="1"/>
</dbReference>
<dbReference type="PROSITE" id="PS00018">
    <property type="entry name" value="EF_HAND_1"/>
    <property type="match status" value="1"/>
</dbReference>
<evidence type="ECO:0000313" key="3">
    <source>
        <dbReference type="EMBL" id="WOK98715.1"/>
    </source>
</evidence>
<evidence type="ECO:0000259" key="2">
    <source>
        <dbReference type="Pfam" id="PF13833"/>
    </source>
</evidence>
<keyword evidence="1" id="KW-0106">Calcium</keyword>
<protein>
    <recommendedName>
        <fullName evidence="2">EF-hand domain-containing protein</fullName>
    </recommendedName>
</protein>
<dbReference type="InterPro" id="IPR044205">
    <property type="entry name" value="KIC/PBP1/KRP1"/>
</dbReference>
<gene>
    <name evidence="3" type="ORF">Cni_G07427</name>
</gene>
<accession>A0AAQ3Q4V9</accession>
<sequence length="121" mass="13557">MMAERPEVEQFVSELCEGFRLLAEAERGVITPKSLRRNASALGMAGMTIVEAAAMVREGDIDGDRALNEKEFCVLMVRLRRREERRGRKRSFIGEKQISHALPKGAFPAPLVLRSGWPSSE</sequence>
<evidence type="ECO:0000256" key="1">
    <source>
        <dbReference type="ARBA" id="ARBA00022837"/>
    </source>
</evidence>
<dbReference type="Gene3D" id="1.10.238.10">
    <property type="entry name" value="EF-hand"/>
    <property type="match status" value="1"/>
</dbReference>
<dbReference type="Pfam" id="PF13833">
    <property type="entry name" value="EF-hand_8"/>
    <property type="match status" value="1"/>
</dbReference>
<dbReference type="InterPro" id="IPR011992">
    <property type="entry name" value="EF-hand-dom_pair"/>
</dbReference>
<dbReference type="GO" id="GO:0005509">
    <property type="term" value="F:calcium ion binding"/>
    <property type="evidence" value="ECO:0007669"/>
    <property type="project" value="InterPro"/>
</dbReference>
<dbReference type="Proteomes" id="UP001327560">
    <property type="component" value="Chromosome 2"/>
</dbReference>
<feature type="domain" description="EF-hand" evidence="2">
    <location>
        <begin position="26"/>
        <end position="78"/>
    </location>
</feature>
<evidence type="ECO:0000313" key="4">
    <source>
        <dbReference type="Proteomes" id="UP001327560"/>
    </source>
</evidence>
<proteinExistence type="predicted"/>
<dbReference type="AlphaFoldDB" id="A0AAQ3Q4V9"/>
<dbReference type="InterPro" id="IPR002048">
    <property type="entry name" value="EF_hand_dom"/>
</dbReference>
<dbReference type="InterPro" id="IPR018247">
    <property type="entry name" value="EF_Hand_1_Ca_BS"/>
</dbReference>
<name>A0AAQ3Q4V9_9LILI</name>
<organism evidence="3 4">
    <name type="scientific">Canna indica</name>
    <name type="common">Indian-shot</name>
    <dbReference type="NCBI Taxonomy" id="4628"/>
    <lineage>
        <taxon>Eukaryota</taxon>
        <taxon>Viridiplantae</taxon>
        <taxon>Streptophyta</taxon>
        <taxon>Embryophyta</taxon>
        <taxon>Tracheophyta</taxon>
        <taxon>Spermatophyta</taxon>
        <taxon>Magnoliopsida</taxon>
        <taxon>Liliopsida</taxon>
        <taxon>Zingiberales</taxon>
        <taxon>Cannaceae</taxon>
        <taxon>Canna</taxon>
    </lineage>
</organism>
<dbReference type="EMBL" id="CP136891">
    <property type="protein sequence ID" value="WOK98715.1"/>
    <property type="molecule type" value="Genomic_DNA"/>
</dbReference>
<keyword evidence="4" id="KW-1185">Reference proteome</keyword>